<dbReference type="Gene3D" id="1.10.3210.10">
    <property type="entry name" value="Hypothetical protein af1432"/>
    <property type="match status" value="1"/>
</dbReference>
<organism evidence="1 2">
    <name type="scientific">Candidatus Limisoma faecipullorum</name>
    <dbReference type="NCBI Taxonomy" id="2840854"/>
    <lineage>
        <taxon>Bacteria</taxon>
        <taxon>Pseudomonadati</taxon>
        <taxon>Bacteroidota</taxon>
        <taxon>Bacteroidia</taxon>
        <taxon>Bacteroidales</taxon>
        <taxon>Candidatus Limisoma</taxon>
    </lineage>
</organism>
<dbReference type="Proteomes" id="UP000823598">
    <property type="component" value="Unassembled WGS sequence"/>
</dbReference>
<evidence type="ECO:0000313" key="1">
    <source>
        <dbReference type="EMBL" id="MBO8476262.1"/>
    </source>
</evidence>
<sequence>MMENEESDAVQAAAQLAKQFHKGQVDKAGKDYFEGHLCTVASYGENWKEQAVGYLHDVAEDTPHTVSETIHLLQDKCPNVTTKDWDEIETALNLMNSHTAANREAYINRFRNNALAIRVKLNDLRHNMDISRIPNPTEKDMARIKKYHYEYEQLKKMLE</sequence>
<dbReference type="SUPFAM" id="SSF109604">
    <property type="entry name" value="HD-domain/PDEase-like"/>
    <property type="match status" value="1"/>
</dbReference>
<reference evidence="1" key="2">
    <citation type="journal article" date="2021" name="PeerJ">
        <title>Extensive microbial diversity within the chicken gut microbiome revealed by metagenomics and culture.</title>
        <authorList>
            <person name="Gilroy R."/>
            <person name="Ravi A."/>
            <person name="Getino M."/>
            <person name="Pursley I."/>
            <person name="Horton D.L."/>
            <person name="Alikhan N.F."/>
            <person name="Baker D."/>
            <person name="Gharbi K."/>
            <person name="Hall N."/>
            <person name="Watson M."/>
            <person name="Adriaenssens E.M."/>
            <person name="Foster-Nyarko E."/>
            <person name="Jarju S."/>
            <person name="Secka A."/>
            <person name="Antonio M."/>
            <person name="Oren A."/>
            <person name="Chaudhuri R.R."/>
            <person name="La Ragione R."/>
            <person name="Hildebrand F."/>
            <person name="Pallen M.J."/>
        </authorList>
    </citation>
    <scope>NUCLEOTIDE SEQUENCE</scope>
    <source>
        <strain evidence="1">6919</strain>
    </source>
</reference>
<comment type="caution">
    <text evidence="1">The sequence shown here is derived from an EMBL/GenBank/DDBJ whole genome shotgun (WGS) entry which is preliminary data.</text>
</comment>
<dbReference type="AlphaFoldDB" id="A0A9D9IPI2"/>
<evidence type="ECO:0000313" key="2">
    <source>
        <dbReference type="Proteomes" id="UP000823598"/>
    </source>
</evidence>
<name>A0A9D9IPI2_9BACT</name>
<protein>
    <submittedName>
        <fullName evidence="1">Phosphohydrolase</fullName>
    </submittedName>
</protein>
<dbReference type="EMBL" id="JADIMC010000053">
    <property type="protein sequence ID" value="MBO8476262.1"/>
    <property type="molecule type" value="Genomic_DNA"/>
</dbReference>
<reference evidence="1" key="1">
    <citation type="submission" date="2020-10" db="EMBL/GenBank/DDBJ databases">
        <authorList>
            <person name="Gilroy R."/>
        </authorList>
    </citation>
    <scope>NUCLEOTIDE SEQUENCE</scope>
    <source>
        <strain evidence="1">6919</strain>
    </source>
</reference>
<accession>A0A9D9IPI2</accession>
<proteinExistence type="predicted"/>
<gene>
    <name evidence="1" type="ORF">IAB88_04650</name>
</gene>